<evidence type="ECO:0000256" key="2">
    <source>
        <dbReference type="ARBA" id="ARBA00022448"/>
    </source>
</evidence>
<evidence type="ECO:0000256" key="7">
    <source>
        <dbReference type="ARBA" id="ARBA00023010"/>
    </source>
</evidence>
<name>A0A0W1RUB9_9EURY</name>
<keyword evidence="6 9" id="KW-1133">Transmembrane helix</keyword>
<evidence type="ECO:0000256" key="10">
    <source>
        <dbReference type="SAM" id="MobiDB-lite"/>
    </source>
</evidence>
<evidence type="ECO:0000256" key="8">
    <source>
        <dbReference type="ARBA" id="ARBA00023136"/>
    </source>
</evidence>
<protein>
    <recommendedName>
        <fullName evidence="9">Sec-independent protein translocase protein TatA</fullName>
    </recommendedName>
</protein>
<reference evidence="11 12" key="1">
    <citation type="submission" date="2015-12" db="EMBL/GenBank/DDBJ databases">
        <title>Haloferax profundi sp. nov. isolated from the Discovery deep brine-seawater interface in the Red Sea.</title>
        <authorList>
            <person name="Zhang G."/>
            <person name="Stingl U."/>
            <person name="Rashid M."/>
        </authorList>
    </citation>
    <scope>NUCLEOTIDE SEQUENCE [LARGE SCALE GENOMIC DNA]</scope>
    <source>
        <strain evidence="11 12">SB29</strain>
    </source>
</reference>
<keyword evidence="2 9" id="KW-0813">Transport</keyword>
<dbReference type="InterPro" id="IPR006312">
    <property type="entry name" value="TatA/E"/>
</dbReference>
<sequence length="92" mass="10010">MLNSIPLFPGLPGGPELLIVLLIVVLLFGANKLPQLARSSGQAMGEFRRGRQEIEEELKKGAEGEGEDEAEAATKDEEEETESVETEAEKEN</sequence>
<evidence type="ECO:0000313" key="12">
    <source>
        <dbReference type="Proteomes" id="UP000053157"/>
    </source>
</evidence>
<dbReference type="Pfam" id="PF02416">
    <property type="entry name" value="TatA_B_E"/>
    <property type="match status" value="1"/>
</dbReference>
<keyword evidence="12" id="KW-1185">Reference proteome</keyword>
<organism evidence="11 12">
    <name type="scientific">Haloferax profundi</name>
    <dbReference type="NCBI Taxonomy" id="1544718"/>
    <lineage>
        <taxon>Archaea</taxon>
        <taxon>Methanobacteriati</taxon>
        <taxon>Methanobacteriota</taxon>
        <taxon>Stenosarchaea group</taxon>
        <taxon>Halobacteria</taxon>
        <taxon>Halobacteriales</taxon>
        <taxon>Haloferacaceae</taxon>
        <taxon>Haloferax</taxon>
    </lineage>
</organism>
<proteinExistence type="inferred from homology"/>
<accession>A0A0W1RUB9</accession>
<evidence type="ECO:0000256" key="5">
    <source>
        <dbReference type="ARBA" id="ARBA00022927"/>
    </source>
</evidence>
<dbReference type="GO" id="GO:0008320">
    <property type="term" value="F:protein transmembrane transporter activity"/>
    <property type="evidence" value="ECO:0007669"/>
    <property type="project" value="UniProtKB-UniRule"/>
</dbReference>
<dbReference type="AlphaFoldDB" id="A0A0W1RUB9"/>
<keyword evidence="4 9" id="KW-0812">Transmembrane</keyword>
<dbReference type="NCBIfam" id="TIGR01411">
    <property type="entry name" value="tatAE"/>
    <property type="match status" value="1"/>
</dbReference>
<dbReference type="GO" id="GO:0043953">
    <property type="term" value="P:protein transport by the Tat complex"/>
    <property type="evidence" value="ECO:0007669"/>
    <property type="project" value="UniProtKB-UniRule"/>
</dbReference>
<evidence type="ECO:0000256" key="1">
    <source>
        <dbReference type="ARBA" id="ARBA00004162"/>
    </source>
</evidence>
<dbReference type="PANTHER" id="PTHR42982">
    <property type="entry name" value="SEC-INDEPENDENT PROTEIN TRANSLOCASE PROTEIN TATA"/>
    <property type="match status" value="1"/>
</dbReference>
<dbReference type="Gene3D" id="1.20.5.3310">
    <property type="match status" value="1"/>
</dbReference>
<comment type="similarity">
    <text evidence="9">Belongs to the TatA/E family.</text>
</comment>
<feature type="transmembrane region" description="Helical" evidence="9">
    <location>
        <begin position="12"/>
        <end position="30"/>
    </location>
</feature>
<dbReference type="InterPro" id="IPR003369">
    <property type="entry name" value="TatA/B/E"/>
</dbReference>
<dbReference type="PANTHER" id="PTHR42982:SF1">
    <property type="entry name" value="SEC-INDEPENDENT PROTEIN TRANSLOCASE PROTEIN TATA"/>
    <property type="match status" value="1"/>
</dbReference>
<evidence type="ECO:0000256" key="6">
    <source>
        <dbReference type="ARBA" id="ARBA00022989"/>
    </source>
</evidence>
<evidence type="ECO:0000256" key="3">
    <source>
        <dbReference type="ARBA" id="ARBA00022475"/>
    </source>
</evidence>
<comment type="function">
    <text evidence="9">Part of the twin-arginine translocation (Tat) system that transports large folded proteins containing a characteristic twin-arginine motif in their signal peptide across membranes. TatA could form the protein-conducting channel of the Tat system.</text>
</comment>
<dbReference type="Proteomes" id="UP000053157">
    <property type="component" value="Unassembled WGS sequence"/>
</dbReference>
<keyword evidence="5 9" id="KW-0653">Protein transport</keyword>
<feature type="region of interest" description="Disordered" evidence="10">
    <location>
        <begin position="58"/>
        <end position="92"/>
    </location>
</feature>
<comment type="caution">
    <text evidence="11">The sequence shown here is derived from an EMBL/GenBank/DDBJ whole genome shotgun (WGS) entry which is preliminary data.</text>
</comment>
<keyword evidence="7 9" id="KW-0811">Translocation</keyword>
<dbReference type="HAMAP" id="MF_00236">
    <property type="entry name" value="TatA_E"/>
    <property type="match status" value="1"/>
</dbReference>
<comment type="subcellular location">
    <subcellularLocation>
        <location evidence="1 9">Cell membrane</location>
        <topology evidence="1 9">Single-pass membrane protein</topology>
    </subcellularLocation>
</comment>
<dbReference type="RefSeq" id="WP_058573236.1">
    <property type="nucleotide sequence ID" value="NZ_LOPV01000501.1"/>
</dbReference>
<keyword evidence="8 9" id="KW-0472">Membrane</keyword>
<keyword evidence="3 9" id="KW-1003">Cell membrane</keyword>
<evidence type="ECO:0000256" key="4">
    <source>
        <dbReference type="ARBA" id="ARBA00022692"/>
    </source>
</evidence>
<evidence type="ECO:0000313" key="11">
    <source>
        <dbReference type="EMBL" id="KTG17061.1"/>
    </source>
</evidence>
<feature type="compositionally biased region" description="Acidic residues" evidence="10">
    <location>
        <begin position="64"/>
        <end position="86"/>
    </location>
</feature>
<comment type="subunit">
    <text evidence="9">Forms a complex with TatC.</text>
</comment>
<dbReference type="EMBL" id="LOPV01000501">
    <property type="protein sequence ID" value="KTG17061.1"/>
    <property type="molecule type" value="Genomic_DNA"/>
</dbReference>
<evidence type="ECO:0000256" key="9">
    <source>
        <dbReference type="HAMAP-Rule" id="MF_00236"/>
    </source>
</evidence>
<dbReference type="GO" id="GO:0033281">
    <property type="term" value="C:TAT protein transport complex"/>
    <property type="evidence" value="ECO:0007669"/>
    <property type="project" value="UniProtKB-UniRule"/>
</dbReference>
<gene>
    <name evidence="9" type="primary">tatA</name>
    <name evidence="11" type="ORF">AUR66_02790</name>
</gene>